<dbReference type="AlphaFoldDB" id="A0A1D8ABD7"/>
<dbReference type="OrthoDB" id="7210814at2"/>
<keyword evidence="2" id="KW-1185">Reference proteome</keyword>
<reference evidence="2" key="1">
    <citation type="journal article" date="2017" name="J. Biotechnol.">
        <title>Complete genome sequence of Novosphingobium resinovorum SA1, a versatile xenobiotic-degrading bacterium capable of utilizing sulfanilic acid.</title>
        <authorList>
            <person name="Hegedus B."/>
            <person name="Kos P.B."/>
            <person name="Balint B."/>
            <person name="Maroti G."/>
            <person name="Gan H.M."/>
            <person name="Perei K."/>
            <person name="Rakhely G."/>
        </authorList>
    </citation>
    <scope>NUCLEOTIDE SEQUENCE [LARGE SCALE GENOMIC DNA]</scope>
    <source>
        <strain evidence="2">SA1</strain>
    </source>
</reference>
<sequence>MIRHASDRAALAMVAASCRVSEPADRAQAILPDVKMIYTTGYTRNAVVHNSQLDPGTEFLAKPFGIDRFAAKVRAMPDQT</sequence>
<proteinExistence type="predicted"/>
<dbReference type="KEGG" id="nre:BES08_21580"/>
<evidence type="ECO:0008006" key="3">
    <source>
        <dbReference type="Google" id="ProtNLM"/>
    </source>
</evidence>
<dbReference type="InterPro" id="IPR011006">
    <property type="entry name" value="CheY-like_superfamily"/>
</dbReference>
<gene>
    <name evidence="1" type="ORF">BES08_21580</name>
</gene>
<dbReference type="SUPFAM" id="SSF52172">
    <property type="entry name" value="CheY-like"/>
    <property type="match status" value="1"/>
</dbReference>
<organism evidence="1 2">
    <name type="scientific">Novosphingobium resinovorum</name>
    <dbReference type="NCBI Taxonomy" id="158500"/>
    <lineage>
        <taxon>Bacteria</taxon>
        <taxon>Pseudomonadati</taxon>
        <taxon>Pseudomonadota</taxon>
        <taxon>Alphaproteobacteria</taxon>
        <taxon>Sphingomonadales</taxon>
        <taxon>Sphingomonadaceae</taxon>
        <taxon>Novosphingobium</taxon>
    </lineage>
</organism>
<evidence type="ECO:0000313" key="1">
    <source>
        <dbReference type="EMBL" id="AOR79427.1"/>
    </source>
</evidence>
<protein>
    <recommendedName>
        <fullName evidence="3">Response regulatory domain-containing protein</fullName>
    </recommendedName>
</protein>
<dbReference type="EMBL" id="CP017076">
    <property type="protein sequence ID" value="AOR79427.1"/>
    <property type="molecule type" value="Genomic_DNA"/>
</dbReference>
<keyword evidence="1" id="KW-0614">Plasmid</keyword>
<geneLocation type="plasmid" evidence="1 2">
    <name>pSA1</name>
</geneLocation>
<name>A0A1D8ABD7_9SPHN</name>
<evidence type="ECO:0000313" key="2">
    <source>
        <dbReference type="Proteomes" id="UP000094626"/>
    </source>
</evidence>
<dbReference type="RefSeq" id="WP_036528183.1">
    <property type="nucleotide sequence ID" value="NZ_CP017076.1"/>
</dbReference>
<accession>A0A1D8ABD7</accession>
<dbReference type="Proteomes" id="UP000094626">
    <property type="component" value="Plasmid pSA1"/>
</dbReference>